<dbReference type="PANTHER" id="PTHR45982">
    <property type="entry name" value="REGULATOR OF CHROMOSOME CONDENSATION"/>
    <property type="match status" value="1"/>
</dbReference>
<comment type="caution">
    <text evidence="1">The sequence shown here is derived from an EMBL/GenBank/DDBJ whole genome shotgun (WGS) entry which is preliminary data.</text>
</comment>
<dbReference type="InterPro" id="IPR051553">
    <property type="entry name" value="Ran_GTPase-activating"/>
</dbReference>
<dbReference type="SUPFAM" id="SSF50985">
    <property type="entry name" value="RCC1/BLIP-II"/>
    <property type="match status" value="1"/>
</dbReference>
<evidence type="ECO:0000313" key="1">
    <source>
        <dbReference type="EMBL" id="GGL95396.1"/>
    </source>
</evidence>
<name>A0ABQ2GHA5_9DEIO</name>
<evidence type="ECO:0008006" key="3">
    <source>
        <dbReference type="Google" id="ProtNLM"/>
    </source>
</evidence>
<keyword evidence="2" id="KW-1185">Reference proteome</keyword>
<reference evidence="2" key="1">
    <citation type="journal article" date="2019" name="Int. J. Syst. Evol. Microbiol.">
        <title>The Global Catalogue of Microorganisms (GCM) 10K type strain sequencing project: providing services to taxonomists for standard genome sequencing and annotation.</title>
        <authorList>
            <consortium name="The Broad Institute Genomics Platform"/>
            <consortium name="The Broad Institute Genome Sequencing Center for Infectious Disease"/>
            <person name="Wu L."/>
            <person name="Ma J."/>
        </authorList>
    </citation>
    <scope>NUCLEOTIDE SEQUENCE [LARGE SCALE GENOMIC DNA]</scope>
    <source>
        <strain evidence="2">JCM 15442</strain>
    </source>
</reference>
<dbReference type="InterPro" id="IPR009091">
    <property type="entry name" value="RCC1/BLIP-II"/>
</dbReference>
<dbReference type="EMBL" id="BMOL01000051">
    <property type="protein sequence ID" value="GGL95396.1"/>
    <property type="molecule type" value="Genomic_DNA"/>
</dbReference>
<dbReference type="Gene3D" id="2.130.10.30">
    <property type="entry name" value="Regulator of chromosome condensation 1/beta-lactamase-inhibitor protein II"/>
    <property type="match status" value="2"/>
</dbReference>
<accession>A0ABQ2GHA5</accession>
<dbReference type="PROSITE" id="PS00626">
    <property type="entry name" value="RCC1_2"/>
    <property type="match status" value="5"/>
</dbReference>
<dbReference type="PROSITE" id="PS50012">
    <property type="entry name" value="RCC1_3"/>
    <property type="match status" value="6"/>
</dbReference>
<sequence>MVTLTLASPLAAFKTQGLPTGPDGRSTVTHLKIKVKNAQGTYVQFNGQNVYQQNGAQTFLTLSSTQPNATVVLPRGTYTFENIGKDNVEGTFLAYGTNDGVDLTQGSSTINLQLHALASEGTTTFADKFKWKSVATQETLDLRLNVLNAQGTVVPTGDYSGIDYQVVDAQGTPLNGVAEVLAGSSKLGARVKVIGTTSTSALFIKATTQAWQATGAETAAPTTFSKTFSIAFDKTGLSLDTQAPQVTLNAVGTVTAGQDITLAGTASDDGDLMAIRVFDGSMLIGSTDAAEWGQNGVAEVMFTPGSGQWSLNWTPTTSGAADLLVIAADKAGNEGRAQAQKALQFLKSFGATSFVHSVAIKQDGTVIAWGSNGNGQTDVPAGLTNVVATSTGWNHSLALKQDGTVVAWGQGSQGQTTIPTGLTDVVAIAGGANHSLALKADGTVVAWGNGAQGQTAIPAGLTDVVAISAGTEHSLALKQDGTVVVWGSNGYGNLNIPTGLTDVVGIAAGHLHSLALKADGTVVAWGYNGLGQTTIPAGLTDVVAISAGIFHSLALKADGTVVGWGDNDDGQLNMPVGLTDVVAIAAGYLHSLALKADGTVVAWGNDAHGNLDVPTGPYLIP</sequence>
<dbReference type="Pfam" id="PF13540">
    <property type="entry name" value="RCC1_2"/>
    <property type="match status" value="7"/>
</dbReference>
<gene>
    <name evidence="1" type="ORF">GCM10010840_36840</name>
</gene>
<dbReference type="PANTHER" id="PTHR45982:SF1">
    <property type="entry name" value="REGULATOR OF CHROMOSOME CONDENSATION"/>
    <property type="match status" value="1"/>
</dbReference>
<evidence type="ECO:0000313" key="2">
    <source>
        <dbReference type="Proteomes" id="UP000639973"/>
    </source>
</evidence>
<dbReference type="InterPro" id="IPR000408">
    <property type="entry name" value="Reg_chr_condens"/>
</dbReference>
<protein>
    <recommendedName>
        <fullName evidence="3">Alpha-tubulin suppressor</fullName>
    </recommendedName>
</protein>
<organism evidence="1 2">
    <name type="scientific">Deinococcus aerolatus</name>
    <dbReference type="NCBI Taxonomy" id="522487"/>
    <lineage>
        <taxon>Bacteria</taxon>
        <taxon>Thermotogati</taxon>
        <taxon>Deinococcota</taxon>
        <taxon>Deinococci</taxon>
        <taxon>Deinococcales</taxon>
        <taxon>Deinococcaceae</taxon>
        <taxon>Deinococcus</taxon>
    </lineage>
</organism>
<dbReference type="Proteomes" id="UP000639973">
    <property type="component" value="Unassembled WGS sequence"/>
</dbReference>
<proteinExistence type="predicted"/>